<dbReference type="SUPFAM" id="SSF53850">
    <property type="entry name" value="Periplasmic binding protein-like II"/>
    <property type="match status" value="1"/>
</dbReference>
<sequence length="333" mass="36816">MKKFAVVFLLMILMLSILTGCSDKNGLIELNVSEPIHSIFYAGQYIAVNEGFFEEEGLKVEITTAQGSDKAMTAILSGTSQIALAGPETTVYVYNQGKSDYAVNFAQLTKRDGSFLVGRKPETDFKWESLKDKTVIGARPGGMPEMVLEYVLKQHGLMPGKDVNVITNIQLDAVAGAFSSGTGDYAALFEPTATMVEKENHGYVVTSIGKAGGEVPYTAFSATKSYIEKHPDIIQKFTNAIYKAQLWVEQHSSKEIAEAIKSFFPDTDMDVLTTVVQRYKDQDTWAKDPIMKEEAFMHMQDIIKEAGELDKTAPYDELVTVEFAKKAIENIKP</sequence>
<organism evidence="4 5">
    <name type="scientific">Mahella australiensis (strain DSM 15567 / CIP 107919 / 50-1 BON)</name>
    <dbReference type="NCBI Taxonomy" id="697281"/>
    <lineage>
        <taxon>Bacteria</taxon>
        <taxon>Bacillati</taxon>
        <taxon>Bacillota</taxon>
        <taxon>Clostridia</taxon>
        <taxon>Thermoanaerobacterales</taxon>
        <taxon>Thermoanaerobacterales Family IV. Incertae Sedis</taxon>
        <taxon>Mahella</taxon>
    </lineage>
</organism>
<comment type="similarity">
    <text evidence="2">Belongs to the bacterial solute-binding protein SsuA/TauA family.</text>
</comment>
<dbReference type="Proteomes" id="UP000008457">
    <property type="component" value="Chromosome"/>
</dbReference>
<comment type="subcellular location">
    <subcellularLocation>
        <location evidence="1">Periplasm</location>
    </subcellularLocation>
</comment>
<dbReference type="PROSITE" id="PS51257">
    <property type="entry name" value="PROKAR_LIPOPROTEIN"/>
    <property type="match status" value="1"/>
</dbReference>
<dbReference type="RefSeq" id="WP_013781035.1">
    <property type="nucleotide sequence ID" value="NC_015520.1"/>
</dbReference>
<name>F3ZXT6_MAHA5</name>
<dbReference type="HOGENOM" id="CLU_061540_1_0_9"/>
<gene>
    <name evidence="4" type="ordered locus">Mahau_1413</name>
</gene>
<dbReference type="Gene3D" id="3.40.190.10">
    <property type="entry name" value="Periplasmic binding protein-like II"/>
    <property type="match status" value="2"/>
</dbReference>
<evidence type="ECO:0000313" key="4">
    <source>
        <dbReference type="EMBL" id="AEE96606.1"/>
    </source>
</evidence>
<dbReference type="OrthoDB" id="9802202at2"/>
<dbReference type="PANTHER" id="PTHR30024:SF47">
    <property type="entry name" value="TAURINE-BINDING PERIPLASMIC PROTEIN"/>
    <property type="match status" value="1"/>
</dbReference>
<evidence type="ECO:0000256" key="2">
    <source>
        <dbReference type="ARBA" id="ARBA00010742"/>
    </source>
</evidence>
<protein>
    <submittedName>
        <fullName evidence="4">ABC-type nitrate/sulfonate/taurine/bicarbonate transport systems, periplasmic component</fullName>
    </submittedName>
</protein>
<evidence type="ECO:0000313" key="5">
    <source>
        <dbReference type="Proteomes" id="UP000008457"/>
    </source>
</evidence>
<keyword evidence="3" id="KW-0732">Signal</keyword>
<dbReference type="PANTHER" id="PTHR30024">
    <property type="entry name" value="ALIPHATIC SULFONATES-BINDING PROTEIN-RELATED"/>
    <property type="match status" value="1"/>
</dbReference>
<evidence type="ECO:0000256" key="3">
    <source>
        <dbReference type="ARBA" id="ARBA00022729"/>
    </source>
</evidence>
<proteinExistence type="inferred from homology"/>
<dbReference type="GO" id="GO:0042597">
    <property type="term" value="C:periplasmic space"/>
    <property type="evidence" value="ECO:0007669"/>
    <property type="project" value="UniProtKB-SubCell"/>
</dbReference>
<reference evidence="4 5" key="2">
    <citation type="journal article" date="2011" name="Stand. Genomic Sci.">
        <title>Complete genome sequence of Mahella australiensis type strain (50-1 BON).</title>
        <authorList>
            <person name="Sikorski J."/>
            <person name="Teshima H."/>
            <person name="Nolan M."/>
            <person name="Lucas S."/>
            <person name="Hammon N."/>
            <person name="Deshpande S."/>
            <person name="Cheng J.F."/>
            <person name="Pitluck S."/>
            <person name="Liolios K."/>
            <person name="Pagani I."/>
            <person name="Ivanova N."/>
            <person name="Huntemann M."/>
            <person name="Mavromatis K."/>
            <person name="Ovchinikova G."/>
            <person name="Pati A."/>
            <person name="Tapia R."/>
            <person name="Han C."/>
            <person name="Goodwin L."/>
            <person name="Chen A."/>
            <person name="Palaniappan K."/>
            <person name="Land M."/>
            <person name="Hauser L."/>
            <person name="Ngatchou-Djao O.D."/>
            <person name="Rohde M."/>
            <person name="Pukall R."/>
            <person name="Spring S."/>
            <person name="Abt B."/>
            <person name="Goker M."/>
            <person name="Detter J.C."/>
            <person name="Woyke T."/>
            <person name="Bristow J."/>
            <person name="Markowitz V."/>
            <person name="Hugenholtz P."/>
            <person name="Eisen J.A."/>
            <person name="Kyrpides N.C."/>
            <person name="Klenk H.P."/>
            <person name="Lapidus A."/>
        </authorList>
    </citation>
    <scope>NUCLEOTIDE SEQUENCE [LARGE SCALE GENOMIC DNA]</scope>
    <source>
        <strain evidence="5">DSM 15567 / CIP 107919 / 50-1 BON</strain>
    </source>
</reference>
<evidence type="ECO:0000256" key="1">
    <source>
        <dbReference type="ARBA" id="ARBA00004418"/>
    </source>
</evidence>
<dbReference type="eggNOG" id="COG0715">
    <property type="taxonomic scope" value="Bacteria"/>
</dbReference>
<dbReference type="KEGG" id="mas:Mahau_1413"/>
<dbReference type="Pfam" id="PF13379">
    <property type="entry name" value="NMT1_2"/>
    <property type="match status" value="1"/>
</dbReference>
<accession>F3ZXT6</accession>
<dbReference type="STRING" id="697281.Mahau_1413"/>
<dbReference type="AlphaFoldDB" id="F3ZXT6"/>
<reference evidence="5" key="1">
    <citation type="submission" date="2010-11" db="EMBL/GenBank/DDBJ databases">
        <title>The complete genome of Mahella australiensis DSM 15567.</title>
        <authorList>
            <consortium name="US DOE Joint Genome Institute (JGI-PGF)"/>
            <person name="Lucas S."/>
            <person name="Copeland A."/>
            <person name="Lapidus A."/>
            <person name="Bruce D."/>
            <person name="Goodwin L."/>
            <person name="Pitluck S."/>
            <person name="Kyrpides N."/>
            <person name="Mavromatis K."/>
            <person name="Pagani I."/>
            <person name="Ivanova N."/>
            <person name="Teshima H."/>
            <person name="Brettin T."/>
            <person name="Detter J.C."/>
            <person name="Han C."/>
            <person name="Tapia R."/>
            <person name="Land M."/>
            <person name="Hauser L."/>
            <person name="Markowitz V."/>
            <person name="Cheng J.-F."/>
            <person name="Hugenholtz P."/>
            <person name="Woyke T."/>
            <person name="Wu D."/>
            <person name="Spring S."/>
            <person name="Pukall R."/>
            <person name="Steenblock K."/>
            <person name="Schneider S."/>
            <person name="Klenk H.-P."/>
            <person name="Eisen J.A."/>
        </authorList>
    </citation>
    <scope>NUCLEOTIDE SEQUENCE [LARGE SCALE GENOMIC DNA]</scope>
    <source>
        <strain evidence="5">DSM 15567 / CIP 107919 / 50-1 BON</strain>
    </source>
</reference>
<dbReference type="EMBL" id="CP002360">
    <property type="protein sequence ID" value="AEE96606.1"/>
    <property type="molecule type" value="Genomic_DNA"/>
</dbReference>
<keyword evidence="5" id="KW-1185">Reference proteome</keyword>